<evidence type="ECO:0000256" key="1">
    <source>
        <dbReference type="ARBA" id="ARBA00005513"/>
    </source>
</evidence>
<reference evidence="16 17" key="1">
    <citation type="submission" date="2017-07" db="EMBL/GenBank/DDBJ databases">
        <title>Niveispirillum cyanobacteriorum sp. nov., isolated from cyanobacterial aggregates in a eutrophic lake.</title>
        <authorList>
            <person name="Cai H."/>
        </authorList>
    </citation>
    <scope>NUCLEOTIDE SEQUENCE [LARGE SCALE GENOMIC DNA]</scope>
    <source>
        <strain evidence="17">TH1-14</strain>
    </source>
</reference>
<evidence type="ECO:0000256" key="2">
    <source>
        <dbReference type="ARBA" id="ARBA00022448"/>
    </source>
</evidence>
<evidence type="ECO:0000256" key="15">
    <source>
        <dbReference type="SAM" id="Coils"/>
    </source>
</evidence>
<comment type="caution">
    <text evidence="16">The sequence shown here is derived from an EMBL/GenBank/DDBJ whole genome shotgun (WGS) entry which is preliminary data.</text>
</comment>
<comment type="subcellular location">
    <subcellularLocation>
        <location evidence="13">Cell membrane</location>
        <topology evidence="13">Single-pass membrane protein</topology>
    </subcellularLocation>
    <subcellularLocation>
        <location evidence="12">Endomembrane system</location>
        <topology evidence="12">Single-pass membrane protein</topology>
    </subcellularLocation>
</comment>
<protein>
    <recommendedName>
        <fullName evidence="13">ATP synthase subunit b</fullName>
    </recommendedName>
    <alternativeName>
        <fullName evidence="13">ATP synthase F(0) sector subunit b</fullName>
    </alternativeName>
    <alternativeName>
        <fullName evidence="13">ATPase subunit I</fullName>
    </alternativeName>
    <alternativeName>
        <fullName evidence="13">F-type ATPase subunit b</fullName>
        <shortName evidence="13">F-ATPase subunit b</shortName>
    </alternativeName>
</protein>
<evidence type="ECO:0000256" key="5">
    <source>
        <dbReference type="ARBA" id="ARBA00022781"/>
    </source>
</evidence>
<comment type="function">
    <text evidence="11">Component of the F(0) channel, it forms part of the peripheral stalk, linking F(1) to F(0). The b'-subunit is a diverged and duplicated form of b found in plants and photosynthetic bacteria.</text>
</comment>
<dbReference type="InterPro" id="IPR002146">
    <property type="entry name" value="ATP_synth_b/b'su_bac/chlpt"/>
</dbReference>
<organism evidence="16 17">
    <name type="scientific">Niveispirillum lacus</name>
    <dbReference type="NCBI Taxonomy" id="1981099"/>
    <lineage>
        <taxon>Bacteria</taxon>
        <taxon>Pseudomonadati</taxon>
        <taxon>Pseudomonadota</taxon>
        <taxon>Alphaproteobacteria</taxon>
        <taxon>Rhodospirillales</taxon>
        <taxon>Azospirillaceae</taxon>
        <taxon>Niveispirillum</taxon>
    </lineage>
</organism>
<evidence type="ECO:0000313" key="16">
    <source>
        <dbReference type="EMBL" id="OYQ36671.1"/>
    </source>
</evidence>
<evidence type="ECO:0000256" key="6">
    <source>
        <dbReference type="ARBA" id="ARBA00022989"/>
    </source>
</evidence>
<dbReference type="GO" id="GO:0012505">
    <property type="term" value="C:endomembrane system"/>
    <property type="evidence" value="ECO:0007669"/>
    <property type="project" value="UniProtKB-SubCell"/>
</dbReference>
<comment type="subunit">
    <text evidence="13">F-type ATPases have 2 components, F(1) - the catalytic core - and F(0) - the membrane proton channel. F(1) has five subunits: alpha(3), beta(3), gamma(1), delta(1), epsilon(1). F(0) has three main subunits: a(1), b(2) and c(10-14). The alpha and beta chains form an alternating ring which encloses part of the gamma chain. F(1) is attached to F(0) by a central stalk formed by the gamma and epsilon chains, while a peripheral stalk is formed by the delta and b chains.</text>
</comment>
<keyword evidence="9 13" id="KW-0066">ATP synthesis</keyword>
<keyword evidence="7 13" id="KW-0406">Ion transport</keyword>
<keyword evidence="8 13" id="KW-0472">Membrane</keyword>
<keyword evidence="3 13" id="KW-0138">CF(0)</keyword>
<name>A0A255Z5G4_9PROT</name>
<evidence type="ECO:0000256" key="4">
    <source>
        <dbReference type="ARBA" id="ARBA00022692"/>
    </source>
</evidence>
<evidence type="ECO:0000313" key="17">
    <source>
        <dbReference type="Proteomes" id="UP000216998"/>
    </source>
</evidence>
<evidence type="ECO:0000256" key="9">
    <source>
        <dbReference type="ARBA" id="ARBA00023310"/>
    </source>
</evidence>
<dbReference type="EMBL" id="NOXU01000021">
    <property type="protein sequence ID" value="OYQ36671.1"/>
    <property type="molecule type" value="Genomic_DNA"/>
</dbReference>
<keyword evidence="2 13" id="KW-0813">Transport</keyword>
<keyword evidence="15" id="KW-0175">Coiled coil</keyword>
<evidence type="ECO:0000256" key="3">
    <source>
        <dbReference type="ARBA" id="ARBA00022547"/>
    </source>
</evidence>
<dbReference type="HAMAP" id="MF_01398">
    <property type="entry name" value="ATP_synth_b_bprime"/>
    <property type="match status" value="1"/>
</dbReference>
<keyword evidence="6 13" id="KW-1133">Transmembrane helix</keyword>
<keyword evidence="5 13" id="KW-0375">Hydrogen ion transport</keyword>
<keyword evidence="4 13" id="KW-0812">Transmembrane</keyword>
<sequence length="238" mass="26186">MHLDPTTLALQLVNFLVLVLLLRRFLFRPVLAAIDRREAAQTTRQRDAEGMLAEAQSARDAIAADRAALAADAAALRAQARDLAEAERRRILDAARQSADGLRQAATDRINAERRQAEAELAEQAGTLALTMARRLLVDTWPDRADAVFAAALISELTDMEPAQKATLLGTNERITVTIARPWPEQRRLALQSVLPSDPVEWVVDPDLIAGVELSGRHHLIDLSWRAALTSAQEGLRE</sequence>
<accession>A0A255Z5G4</accession>
<dbReference type="GO" id="GO:0046933">
    <property type="term" value="F:proton-transporting ATP synthase activity, rotational mechanism"/>
    <property type="evidence" value="ECO:0007669"/>
    <property type="project" value="UniProtKB-UniRule"/>
</dbReference>
<dbReference type="Pfam" id="PF00430">
    <property type="entry name" value="ATP-synt_B"/>
    <property type="match status" value="1"/>
</dbReference>
<dbReference type="GO" id="GO:0046961">
    <property type="term" value="F:proton-transporting ATPase activity, rotational mechanism"/>
    <property type="evidence" value="ECO:0007669"/>
    <property type="project" value="TreeGrafter"/>
</dbReference>
<evidence type="ECO:0000256" key="11">
    <source>
        <dbReference type="ARBA" id="ARBA00025614"/>
    </source>
</evidence>
<evidence type="ECO:0000256" key="13">
    <source>
        <dbReference type="HAMAP-Rule" id="MF_01398"/>
    </source>
</evidence>
<keyword evidence="13" id="KW-1003">Cell membrane</keyword>
<dbReference type="OrthoDB" id="466272at2"/>
<dbReference type="GO" id="GO:0045259">
    <property type="term" value="C:proton-transporting ATP synthase complex"/>
    <property type="evidence" value="ECO:0007669"/>
    <property type="project" value="UniProtKB-KW"/>
</dbReference>
<evidence type="ECO:0000256" key="12">
    <source>
        <dbReference type="ARBA" id="ARBA00037847"/>
    </source>
</evidence>
<comment type="similarity">
    <text evidence="1 13 14">Belongs to the ATPase B chain family.</text>
</comment>
<evidence type="ECO:0000256" key="14">
    <source>
        <dbReference type="RuleBase" id="RU003848"/>
    </source>
</evidence>
<dbReference type="InterPro" id="IPR050059">
    <property type="entry name" value="ATP_synthase_B_chain"/>
</dbReference>
<gene>
    <name evidence="13" type="primary">atpF</name>
    <name evidence="16" type="ORF">CHU95_03665</name>
</gene>
<dbReference type="RefSeq" id="WP_094453855.1">
    <property type="nucleotide sequence ID" value="NZ_NOXU01000021.1"/>
</dbReference>
<dbReference type="CDD" id="cd06503">
    <property type="entry name" value="ATP-synt_Fo_b"/>
    <property type="match status" value="1"/>
</dbReference>
<evidence type="ECO:0000256" key="7">
    <source>
        <dbReference type="ARBA" id="ARBA00023065"/>
    </source>
</evidence>
<dbReference type="PANTHER" id="PTHR33445">
    <property type="entry name" value="ATP SYNTHASE SUBUNIT B', CHLOROPLASTIC"/>
    <property type="match status" value="1"/>
</dbReference>
<evidence type="ECO:0000256" key="10">
    <source>
        <dbReference type="ARBA" id="ARBA00025198"/>
    </source>
</evidence>
<dbReference type="Proteomes" id="UP000216998">
    <property type="component" value="Unassembled WGS sequence"/>
</dbReference>
<comment type="function">
    <text evidence="10 13">F(1)F(0) ATP synthase produces ATP from ADP in the presence of a proton or sodium gradient. F-type ATPases consist of two structural domains, F(1) containing the extramembraneous catalytic core and F(0) containing the membrane proton channel, linked together by a central stalk and a peripheral stalk. During catalysis, ATP synthesis in the catalytic domain of F(1) is coupled via a rotary mechanism of the central stalk subunits to proton translocation.</text>
</comment>
<dbReference type="PANTHER" id="PTHR33445:SF2">
    <property type="entry name" value="ATP SYNTHASE SUBUNIT B', CHLOROPLASTIC"/>
    <property type="match status" value="1"/>
</dbReference>
<dbReference type="GO" id="GO:0005886">
    <property type="term" value="C:plasma membrane"/>
    <property type="evidence" value="ECO:0007669"/>
    <property type="project" value="UniProtKB-SubCell"/>
</dbReference>
<dbReference type="AlphaFoldDB" id="A0A255Z5G4"/>
<feature type="coiled-coil region" evidence="15">
    <location>
        <begin position="66"/>
        <end position="123"/>
    </location>
</feature>
<evidence type="ECO:0000256" key="8">
    <source>
        <dbReference type="ARBA" id="ARBA00023136"/>
    </source>
</evidence>
<proteinExistence type="inferred from homology"/>
<keyword evidence="17" id="KW-1185">Reference proteome</keyword>